<dbReference type="PRINTS" id="PR00420">
    <property type="entry name" value="RNGMNOXGNASE"/>
</dbReference>
<dbReference type="Gene3D" id="3.50.50.60">
    <property type="entry name" value="FAD/NAD(P)-binding domain"/>
    <property type="match status" value="1"/>
</dbReference>
<dbReference type="EMBL" id="JMIH01000011">
    <property type="protein sequence ID" value="KEO75532.1"/>
    <property type="molecule type" value="Genomic_DNA"/>
</dbReference>
<dbReference type="GO" id="GO:0016709">
    <property type="term" value="F:oxidoreductase activity, acting on paired donors, with incorporation or reduction of molecular oxygen, NAD(P)H as one donor, and incorporation of one atom of oxygen"/>
    <property type="evidence" value="ECO:0007669"/>
    <property type="project" value="UniProtKB-ARBA"/>
</dbReference>
<dbReference type="Gene3D" id="3.30.70.2450">
    <property type="match status" value="1"/>
</dbReference>
<feature type="domain" description="FAD-binding" evidence="4">
    <location>
        <begin position="5"/>
        <end position="344"/>
    </location>
</feature>
<reference evidence="6 7" key="1">
    <citation type="submission" date="2014-04" db="EMBL/GenBank/DDBJ databases">
        <title>Characterization and application of a salt tolerant electro-active bacterium.</title>
        <authorList>
            <person name="Yang L."/>
            <person name="Wei S."/>
            <person name="Tay Q.X.M."/>
        </authorList>
    </citation>
    <scope>NUCLEOTIDE SEQUENCE [LARGE SCALE GENOMIC DNA]</scope>
    <source>
        <strain evidence="6 7">LY1</strain>
    </source>
</reference>
<evidence type="ECO:0000256" key="2">
    <source>
        <dbReference type="ARBA" id="ARBA00022630"/>
    </source>
</evidence>
<dbReference type="eggNOG" id="COG0654">
    <property type="taxonomic scope" value="Bacteria"/>
</dbReference>
<dbReference type="Pfam" id="PF07976">
    <property type="entry name" value="Phe_hydrox_dim"/>
    <property type="match status" value="1"/>
</dbReference>
<keyword evidence="7" id="KW-1185">Reference proteome</keyword>
<keyword evidence="3" id="KW-0274">FAD</keyword>
<dbReference type="Gene3D" id="3.40.30.120">
    <property type="match status" value="1"/>
</dbReference>
<gene>
    <name evidence="6" type="ORF">EL17_01405</name>
</gene>
<dbReference type="STRING" id="1048983.EL17_01405"/>
<evidence type="ECO:0000256" key="1">
    <source>
        <dbReference type="ARBA" id="ARBA00001974"/>
    </source>
</evidence>
<dbReference type="InterPro" id="IPR002938">
    <property type="entry name" value="FAD-bd"/>
</dbReference>
<dbReference type="SUPFAM" id="SSF51905">
    <property type="entry name" value="FAD/NAD(P)-binding domain"/>
    <property type="match status" value="1"/>
</dbReference>
<accession>A0A074LNN9</accession>
<keyword evidence="2" id="KW-0285">Flavoprotein</keyword>
<organism evidence="6 7">
    <name type="scientific">Anditalea andensis</name>
    <dbReference type="NCBI Taxonomy" id="1048983"/>
    <lineage>
        <taxon>Bacteria</taxon>
        <taxon>Pseudomonadati</taxon>
        <taxon>Bacteroidota</taxon>
        <taxon>Cytophagia</taxon>
        <taxon>Cytophagales</taxon>
        <taxon>Cytophagaceae</taxon>
        <taxon>Anditalea</taxon>
    </lineage>
</organism>
<sequence>MEHMTQVLIVGAGPTGLTLANLLAKLKVDFMIIDKKSSPTKESKAFGIHARSLEIFQRMGIAEEALAAGNTDITVHVFRKNKAVAKFSLQNILNDETPFPHLLILPQSMTEQLLAEALEDQNQNILWEHELLFFTREETGYTTQFKTASGNVTTLHTTFIVGCDGADSMVRKKGNFDFIGKSFKPYFSLADATIKTPLNHGNVYLLLSPMHLSLLFSYKKMDSFRLFNFVNSTFVPNQKEGLYKEDVQSILNSNPYIKAALQQLGWSSKFKIHSRLADKFQKDNIFLAGDAAHVHSPVGAQGMNTGIQDAYNLAWKLSLVLSQKAKKELLNTYHEERYPIARRLYYSTDIFFQWLTKKNKMMDFFRMNIFPYVFRILSIRLIRKKVFRMASQISVNYRGSSLSMATFHPFFLLKAGDRARWAHIYYRGKTIGIFELFDERYFTLIITSPDDKLLQVKLLLHNLQKLPTLPVKVHYLQAKPNRELYKKYGIINSAMILVRPDGHISFSHHALDIKKLEAYLMGMLLIH</sequence>
<evidence type="ECO:0000313" key="6">
    <source>
        <dbReference type="EMBL" id="KEO75532.1"/>
    </source>
</evidence>
<proteinExistence type="predicted"/>
<dbReference type="PANTHER" id="PTHR43004:SF19">
    <property type="entry name" value="BINDING MONOOXYGENASE, PUTATIVE (JCVI)-RELATED"/>
    <property type="match status" value="1"/>
</dbReference>
<feature type="domain" description="Phenol hydroxylase-like C-terminal dimerisation" evidence="5">
    <location>
        <begin position="481"/>
        <end position="524"/>
    </location>
</feature>
<dbReference type="InterPro" id="IPR050641">
    <property type="entry name" value="RIFMO-like"/>
</dbReference>
<comment type="caution">
    <text evidence="6">The sequence shown here is derived from an EMBL/GenBank/DDBJ whole genome shotgun (WGS) entry which is preliminary data.</text>
</comment>
<protein>
    <submittedName>
        <fullName evidence="6">Uncharacterized protein</fullName>
    </submittedName>
</protein>
<dbReference type="PANTHER" id="PTHR43004">
    <property type="entry name" value="TRK SYSTEM POTASSIUM UPTAKE PROTEIN"/>
    <property type="match status" value="1"/>
</dbReference>
<comment type="cofactor">
    <cofactor evidence="1">
        <name>FAD</name>
        <dbReference type="ChEBI" id="CHEBI:57692"/>
    </cofactor>
</comment>
<dbReference type="Pfam" id="PF01494">
    <property type="entry name" value="FAD_binding_3"/>
    <property type="match status" value="1"/>
</dbReference>
<name>A0A074LNN9_9BACT</name>
<dbReference type="InterPro" id="IPR036188">
    <property type="entry name" value="FAD/NAD-bd_sf"/>
</dbReference>
<dbReference type="GO" id="GO:0071949">
    <property type="term" value="F:FAD binding"/>
    <property type="evidence" value="ECO:0007669"/>
    <property type="project" value="InterPro"/>
</dbReference>
<evidence type="ECO:0000256" key="3">
    <source>
        <dbReference type="ARBA" id="ARBA00022827"/>
    </source>
</evidence>
<evidence type="ECO:0000259" key="4">
    <source>
        <dbReference type="Pfam" id="PF01494"/>
    </source>
</evidence>
<dbReference type="OrthoDB" id="9766816at2"/>
<dbReference type="InterPro" id="IPR012941">
    <property type="entry name" value="Phe_hydrox_C_dim_dom"/>
</dbReference>
<dbReference type="Proteomes" id="UP000027821">
    <property type="component" value="Unassembled WGS sequence"/>
</dbReference>
<dbReference type="AlphaFoldDB" id="A0A074LNN9"/>
<evidence type="ECO:0000313" key="7">
    <source>
        <dbReference type="Proteomes" id="UP000027821"/>
    </source>
</evidence>
<evidence type="ECO:0000259" key="5">
    <source>
        <dbReference type="Pfam" id="PF07976"/>
    </source>
</evidence>